<evidence type="ECO:0000256" key="1">
    <source>
        <dbReference type="ARBA" id="ARBA00008779"/>
    </source>
</evidence>
<gene>
    <name evidence="5" type="ORF">SAMN04487940_12167</name>
</gene>
<organism evidence="5 6">
    <name type="scientific">Marinovum algicola</name>
    <dbReference type="NCBI Taxonomy" id="42444"/>
    <lineage>
        <taxon>Bacteria</taxon>
        <taxon>Pseudomonadati</taxon>
        <taxon>Pseudomonadota</taxon>
        <taxon>Alphaproteobacteria</taxon>
        <taxon>Rhodobacterales</taxon>
        <taxon>Roseobacteraceae</taxon>
        <taxon>Marinovum</taxon>
    </lineage>
</organism>
<dbReference type="GO" id="GO:0004065">
    <property type="term" value="F:arylsulfatase activity"/>
    <property type="evidence" value="ECO:0007669"/>
    <property type="project" value="TreeGrafter"/>
</dbReference>
<feature type="domain" description="Sulfatase N-terminal" evidence="4">
    <location>
        <begin position="4"/>
        <end position="341"/>
    </location>
</feature>
<dbReference type="Gene3D" id="3.40.720.10">
    <property type="entry name" value="Alkaline Phosphatase, subunit A"/>
    <property type="match status" value="1"/>
</dbReference>
<comment type="caution">
    <text evidence="5">The sequence shown here is derived from an EMBL/GenBank/DDBJ whole genome shotgun (WGS) entry which is preliminary data.</text>
</comment>
<dbReference type="InterPro" id="IPR017850">
    <property type="entry name" value="Alkaline_phosphatase_core_sf"/>
</dbReference>
<evidence type="ECO:0000313" key="6">
    <source>
        <dbReference type="Proteomes" id="UP000182932"/>
    </source>
</evidence>
<dbReference type="GeneID" id="80820457"/>
<keyword evidence="2" id="KW-0378">Hydrolase</keyword>
<evidence type="ECO:0000259" key="4">
    <source>
        <dbReference type="Pfam" id="PF00884"/>
    </source>
</evidence>
<dbReference type="PANTHER" id="PTHR46615:SF1">
    <property type="entry name" value="ARYLSULFATASE K"/>
    <property type="match status" value="1"/>
</dbReference>
<protein>
    <submittedName>
        <fullName evidence="5">Arylsulfatase A</fullName>
    </submittedName>
</protein>
<sequence>MTAKNIILFITDQWRWDTLNQPGHPCKLPHLQAFRDEATNHVNAFTSVPLCTPARGSLFTGKWPHQTGTMDNVQGSSFYPQGKLHPSHKTYMERLQEAGYDVSFIGKWHLGAGTLSDRGIDAQLSDGGSEPLIPANDLEFATPRKTPFYGTITKGTHMDEKRVMAGIEKLESLSASGKPFCLIVSLPGPHFPHHVPAEWVGMYDDLPDDYMPENFVPQFTEAGKPQAQGAHYWPCQDTRGLDQQDWRRTAQHYFGFCSFIDDLFGRFRREMTALGLDETTSLAFTADHGEMLGAHGWFDKGPFFYEEVMRIPMLIREAGQGAGAVNAGFVGFRDLFPTLLAESDAAGLLTPEEAGRSFDATAHDHATYGYDAYQGRQFKFRGIREARYKYAWSPHDLEELYDLETDPQERINRAEDPALKAEKARLKTRLFDWMQAEGDALAFGGYHLPVGSYIDGRPAQEQHDHQQHLNPALKQ</sequence>
<dbReference type="PROSITE" id="PS00523">
    <property type="entry name" value="SULFATASE_1"/>
    <property type="match status" value="1"/>
</dbReference>
<accession>A0A975WE19</accession>
<dbReference type="SUPFAM" id="SSF53649">
    <property type="entry name" value="Alkaline phosphatase-like"/>
    <property type="match status" value="1"/>
</dbReference>
<dbReference type="GO" id="GO:0015024">
    <property type="term" value="F:glucuronate-2-sulfatase activity"/>
    <property type="evidence" value="ECO:0007669"/>
    <property type="project" value="TreeGrafter"/>
</dbReference>
<evidence type="ECO:0000313" key="5">
    <source>
        <dbReference type="EMBL" id="SEK05246.1"/>
    </source>
</evidence>
<dbReference type="InterPro" id="IPR051849">
    <property type="entry name" value="GAG-degrading_sulfatase"/>
</dbReference>
<dbReference type="RefSeq" id="WP_074838980.1">
    <property type="nucleotide sequence ID" value="NZ_FNYY01000021.1"/>
</dbReference>
<name>A0A975WE19_9RHOB</name>
<evidence type="ECO:0000256" key="3">
    <source>
        <dbReference type="SAM" id="MobiDB-lite"/>
    </source>
</evidence>
<comment type="similarity">
    <text evidence="1">Belongs to the sulfatase family.</text>
</comment>
<dbReference type="AlphaFoldDB" id="A0A975WE19"/>
<evidence type="ECO:0000256" key="2">
    <source>
        <dbReference type="ARBA" id="ARBA00022801"/>
    </source>
</evidence>
<dbReference type="Pfam" id="PF00884">
    <property type="entry name" value="Sulfatase"/>
    <property type="match status" value="1"/>
</dbReference>
<dbReference type="Proteomes" id="UP000182932">
    <property type="component" value="Unassembled WGS sequence"/>
</dbReference>
<feature type="region of interest" description="Disordered" evidence="3">
    <location>
        <begin position="454"/>
        <end position="475"/>
    </location>
</feature>
<reference evidence="5 6" key="1">
    <citation type="submission" date="2016-10" db="EMBL/GenBank/DDBJ databases">
        <authorList>
            <person name="Varghese N."/>
            <person name="Submissions S."/>
        </authorList>
    </citation>
    <scope>NUCLEOTIDE SEQUENCE [LARGE SCALE GENOMIC DNA]</scope>
    <source>
        <strain evidence="5 6">FF3</strain>
    </source>
</reference>
<dbReference type="InterPro" id="IPR000917">
    <property type="entry name" value="Sulfatase_N"/>
</dbReference>
<keyword evidence="6" id="KW-1185">Reference proteome</keyword>
<feature type="compositionally biased region" description="Basic and acidic residues" evidence="3">
    <location>
        <begin position="458"/>
        <end position="467"/>
    </location>
</feature>
<dbReference type="InterPro" id="IPR024607">
    <property type="entry name" value="Sulfatase_CS"/>
</dbReference>
<dbReference type="PANTHER" id="PTHR46615">
    <property type="entry name" value="ARYLSULFATASE K"/>
    <property type="match status" value="1"/>
</dbReference>
<proteinExistence type="inferred from homology"/>
<dbReference type="EMBL" id="FNYY01000021">
    <property type="protein sequence ID" value="SEK05246.1"/>
    <property type="molecule type" value="Genomic_DNA"/>
</dbReference>